<evidence type="ECO:0000313" key="2">
    <source>
        <dbReference type="Proteomes" id="UP000245626"/>
    </source>
</evidence>
<evidence type="ECO:0000313" key="1">
    <source>
        <dbReference type="EMBL" id="PWN46529.1"/>
    </source>
</evidence>
<organism evidence="1 2">
    <name type="scientific">Violaceomyces palustris</name>
    <dbReference type="NCBI Taxonomy" id="1673888"/>
    <lineage>
        <taxon>Eukaryota</taxon>
        <taxon>Fungi</taxon>
        <taxon>Dikarya</taxon>
        <taxon>Basidiomycota</taxon>
        <taxon>Ustilaginomycotina</taxon>
        <taxon>Ustilaginomycetes</taxon>
        <taxon>Violaceomycetales</taxon>
        <taxon>Violaceomycetaceae</taxon>
        <taxon>Violaceomyces</taxon>
    </lineage>
</organism>
<reference evidence="1 2" key="1">
    <citation type="journal article" date="2018" name="Mol. Biol. Evol.">
        <title>Broad Genomic Sampling Reveals a Smut Pathogenic Ancestry of the Fungal Clade Ustilaginomycotina.</title>
        <authorList>
            <person name="Kijpornyongpan T."/>
            <person name="Mondo S.J."/>
            <person name="Barry K."/>
            <person name="Sandor L."/>
            <person name="Lee J."/>
            <person name="Lipzen A."/>
            <person name="Pangilinan J."/>
            <person name="LaButti K."/>
            <person name="Hainaut M."/>
            <person name="Henrissat B."/>
            <person name="Grigoriev I.V."/>
            <person name="Spatafora J.W."/>
            <person name="Aime M.C."/>
        </authorList>
    </citation>
    <scope>NUCLEOTIDE SEQUENCE [LARGE SCALE GENOMIC DNA]</scope>
    <source>
        <strain evidence="1 2">SA 807</strain>
    </source>
</reference>
<sequence length="385" mass="42071">MTPPPHQPKPTYKIACIGGDGIGPEVISAGVEVLRAICASPRCGFDLEFHEYDWSSDRYLRTGRYIPDDDDDLEGRKDQGLNSLKEKDAILFGSVGTPSVPDHISLWGLRLSICQPLQMYANVRPSKILPGISSPLSGVTVGDLDWLIIRENSEGEYSGHGGRSHLGQDHEVATEVSIFTRSSLLRIMRFAFSQASLRPRKLLTVVTKSNAQRNGMVLWDQVASEVSTEFPDVRWDRMLVDAMTVRMVRDPASLDTIVATNLHADILSDLAAALSGSIGIAPTANLDPTRRNPSMFEPIHGSATDIVGKGLANPVGTFWSSAMMLDWLGETRASQLLLQAIRHCCQEVNVKTPDVGGSSTTGQVTQAMIRYITSNDRLLQLDSEA</sequence>
<keyword evidence="2" id="KW-1185">Reference proteome</keyword>
<protein>
    <submittedName>
        <fullName evidence="1">Tartrate dehydrogenase</fullName>
    </submittedName>
</protein>
<gene>
    <name evidence="1" type="ORF">IE53DRAFT_391299</name>
</gene>
<proteinExistence type="predicted"/>
<name>A0ACD0NL72_9BASI</name>
<accession>A0ACD0NL72</accession>
<dbReference type="Proteomes" id="UP000245626">
    <property type="component" value="Unassembled WGS sequence"/>
</dbReference>
<dbReference type="EMBL" id="KZ820931">
    <property type="protein sequence ID" value="PWN46529.1"/>
    <property type="molecule type" value="Genomic_DNA"/>
</dbReference>